<dbReference type="OrthoDB" id="1088187at2759"/>
<organism evidence="1 2">
    <name type="scientific">Brassica carinata</name>
    <name type="common">Ethiopian mustard</name>
    <name type="synonym">Abyssinian cabbage</name>
    <dbReference type="NCBI Taxonomy" id="52824"/>
    <lineage>
        <taxon>Eukaryota</taxon>
        <taxon>Viridiplantae</taxon>
        <taxon>Streptophyta</taxon>
        <taxon>Embryophyta</taxon>
        <taxon>Tracheophyta</taxon>
        <taxon>Spermatophyta</taxon>
        <taxon>Magnoliopsida</taxon>
        <taxon>eudicotyledons</taxon>
        <taxon>Gunneridae</taxon>
        <taxon>Pentapetalae</taxon>
        <taxon>rosids</taxon>
        <taxon>malvids</taxon>
        <taxon>Brassicales</taxon>
        <taxon>Brassicaceae</taxon>
        <taxon>Brassiceae</taxon>
        <taxon>Brassica</taxon>
    </lineage>
</organism>
<gene>
    <name evidence="1" type="ORF">Bca52824_027352</name>
</gene>
<dbReference type="EMBL" id="JAAMPC010000006">
    <property type="protein sequence ID" value="KAG2307604.1"/>
    <property type="molecule type" value="Genomic_DNA"/>
</dbReference>
<dbReference type="AlphaFoldDB" id="A0A8X7V9L8"/>
<evidence type="ECO:0000313" key="2">
    <source>
        <dbReference type="Proteomes" id="UP000886595"/>
    </source>
</evidence>
<dbReference type="Proteomes" id="UP000886595">
    <property type="component" value="Unassembled WGS sequence"/>
</dbReference>
<accession>A0A8X7V9L8</accession>
<sequence length="107" mass="12568">MLSCPYALVLWSEVKRRFRDTVPPFSNWSDLMQWTSSSSPTTPSMLCMMVIQALVYNIWQQRNNKLQNHTLLPPLVAFKRINRHVIDSISAARKQKKFCSLMLLWLI</sequence>
<proteinExistence type="predicted"/>
<reference evidence="1 2" key="1">
    <citation type="submission" date="2020-02" db="EMBL/GenBank/DDBJ databases">
        <authorList>
            <person name="Ma Q."/>
            <person name="Huang Y."/>
            <person name="Song X."/>
            <person name="Pei D."/>
        </authorList>
    </citation>
    <scope>NUCLEOTIDE SEQUENCE [LARGE SCALE GENOMIC DNA]</scope>
    <source>
        <strain evidence="1">Sxm20200214</strain>
        <tissue evidence="1">Leaf</tissue>
    </source>
</reference>
<keyword evidence="2" id="KW-1185">Reference proteome</keyword>
<comment type="caution">
    <text evidence="1">The sequence shown here is derived from an EMBL/GenBank/DDBJ whole genome shotgun (WGS) entry which is preliminary data.</text>
</comment>
<name>A0A8X7V9L8_BRACI</name>
<evidence type="ECO:0000313" key="1">
    <source>
        <dbReference type="EMBL" id="KAG2307604.1"/>
    </source>
</evidence>
<protein>
    <submittedName>
        <fullName evidence="1">Uncharacterized protein</fullName>
    </submittedName>
</protein>